<gene>
    <name evidence="20" type="primary">leuB</name>
    <name evidence="20" type="ORF">R50_0813</name>
</gene>
<dbReference type="NCBIfam" id="TIGR00169">
    <property type="entry name" value="leuB"/>
    <property type="match status" value="1"/>
</dbReference>
<evidence type="ECO:0000256" key="17">
    <source>
        <dbReference type="RuleBase" id="RU004443"/>
    </source>
</evidence>
<evidence type="ECO:0000313" key="20">
    <source>
        <dbReference type="EMBL" id="CAB1128319.1"/>
    </source>
</evidence>
<sequence length="377" mass="39995">MAAIATMREEGMAAEGTATAVRTLLVLPGDGIGPEVTAAALGVLEAALRGVPGRLEVRERAIGGRSLDETGSSLTEETLADAVATGTVLLGAVGGPRWDNAADRPEAGLLRLRQGMGVYANLRPFRILPGLEEASPLRPERARDINGVIVRELTGGLYFGQPRGRSVTPEGEPEAVDTLRYRRSEIERLAAVGFSLAQQSGQPLTSVDKANVLESGRLWRETVTAMATRWPGVTVEHRYVDAAAMELVLRPQRYRVVITENVFGDILSDLTGGVVGSLGVLPSASLSGWGRGHRGLYEPIHGSAPDIAGQDKADPIGAILSTALLCRYSWELPEVAARIEAAVDRVLAEGLRTADLPGGSRVVGCREFGRRVEDALA</sequence>
<evidence type="ECO:0000256" key="18">
    <source>
        <dbReference type="RuleBase" id="RU004445"/>
    </source>
</evidence>
<dbReference type="Proteomes" id="UP000503399">
    <property type="component" value="Chromosome"/>
</dbReference>
<evidence type="ECO:0000256" key="8">
    <source>
        <dbReference type="ARBA" id="ARBA00022430"/>
    </source>
</evidence>
<evidence type="ECO:0000256" key="6">
    <source>
        <dbReference type="ARBA" id="ARBA00013101"/>
    </source>
</evidence>
<comment type="cofactor">
    <cofactor evidence="18">
        <name>Mg(2+)</name>
        <dbReference type="ChEBI" id="CHEBI:18420"/>
    </cofactor>
    <cofactor evidence="18">
        <name>Mn(2+)</name>
        <dbReference type="ChEBI" id="CHEBI:29035"/>
    </cofactor>
    <text evidence="18">Binds 1 Mg(2+) or Mn(2+) ion per subunit.</text>
</comment>
<organism evidence="20 21">
    <name type="scientific">Candidatus Hydrogenisulfobacillus filiaventi</name>
    <dbReference type="NCBI Taxonomy" id="2707344"/>
    <lineage>
        <taxon>Bacteria</taxon>
        <taxon>Bacillati</taxon>
        <taxon>Bacillota</taxon>
        <taxon>Clostridia</taxon>
        <taxon>Eubacteriales</taxon>
        <taxon>Clostridiales Family XVII. Incertae Sedis</taxon>
        <taxon>Candidatus Hydrogenisulfobacillus</taxon>
    </lineage>
</organism>
<dbReference type="GO" id="GO:0005829">
    <property type="term" value="C:cytosol"/>
    <property type="evidence" value="ECO:0007669"/>
    <property type="project" value="TreeGrafter"/>
</dbReference>
<dbReference type="PROSITE" id="PS00470">
    <property type="entry name" value="IDH_IMDH"/>
    <property type="match status" value="1"/>
</dbReference>
<evidence type="ECO:0000256" key="14">
    <source>
        <dbReference type="ARBA" id="ARBA00023211"/>
    </source>
</evidence>
<keyword evidence="13 18" id="KW-0520">NAD</keyword>
<protein>
    <recommendedName>
        <fullName evidence="7 16">3-isopropylmalate dehydrogenase</fullName>
        <ecNumber evidence="6 16">1.1.1.85</ecNumber>
    </recommendedName>
</protein>
<dbReference type="GO" id="GO:0000287">
    <property type="term" value="F:magnesium ion binding"/>
    <property type="evidence" value="ECO:0007669"/>
    <property type="project" value="InterPro"/>
</dbReference>
<feature type="domain" description="Isopropylmalate dehydrogenase-like" evidence="19">
    <location>
        <begin position="23"/>
        <end position="372"/>
    </location>
</feature>
<dbReference type="SUPFAM" id="SSF53659">
    <property type="entry name" value="Isocitrate/Isopropylmalate dehydrogenase-like"/>
    <property type="match status" value="1"/>
</dbReference>
<keyword evidence="12 17" id="KW-0560">Oxidoreductase</keyword>
<evidence type="ECO:0000256" key="10">
    <source>
        <dbReference type="ARBA" id="ARBA00022723"/>
    </source>
</evidence>
<evidence type="ECO:0000256" key="15">
    <source>
        <dbReference type="ARBA" id="ARBA00023304"/>
    </source>
</evidence>
<dbReference type="GO" id="GO:0003862">
    <property type="term" value="F:3-isopropylmalate dehydrogenase activity"/>
    <property type="evidence" value="ECO:0007669"/>
    <property type="project" value="UniProtKB-UniRule"/>
</dbReference>
<reference evidence="20 21" key="1">
    <citation type="submission" date="2020-02" db="EMBL/GenBank/DDBJ databases">
        <authorList>
            <person name="Hogendoorn C."/>
        </authorList>
    </citation>
    <scope>NUCLEOTIDE SEQUENCE [LARGE SCALE GENOMIC DNA]</scope>
    <source>
        <strain evidence="20">R501</strain>
    </source>
</reference>
<dbReference type="GO" id="GO:0051287">
    <property type="term" value="F:NAD binding"/>
    <property type="evidence" value="ECO:0007669"/>
    <property type="project" value="InterPro"/>
</dbReference>
<dbReference type="EC" id="1.1.1.85" evidence="6 16"/>
<evidence type="ECO:0000256" key="1">
    <source>
        <dbReference type="ARBA" id="ARBA00000624"/>
    </source>
</evidence>
<evidence type="ECO:0000256" key="11">
    <source>
        <dbReference type="ARBA" id="ARBA00022842"/>
    </source>
</evidence>
<evidence type="ECO:0000256" key="4">
    <source>
        <dbReference type="ARBA" id="ARBA00008319"/>
    </source>
</evidence>
<keyword evidence="21" id="KW-1185">Reference proteome</keyword>
<dbReference type="InterPro" id="IPR019818">
    <property type="entry name" value="IsoCit/isopropylmalate_DH_CS"/>
</dbReference>
<dbReference type="Pfam" id="PF00180">
    <property type="entry name" value="Iso_dh"/>
    <property type="match status" value="1"/>
</dbReference>
<evidence type="ECO:0000256" key="3">
    <source>
        <dbReference type="ARBA" id="ARBA00004762"/>
    </source>
</evidence>
<dbReference type="Gene3D" id="3.40.718.10">
    <property type="entry name" value="Isopropylmalate Dehydrogenase"/>
    <property type="match status" value="1"/>
</dbReference>
<proteinExistence type="inferred from homology"/>
<comment type="pathway">
    <text evidence="3 18">Amino-acid biosynthesis; L-leucine biosynthesis; L-leucine from 3-methyl-2-oxobutanoate: step 3/4.</text>
</comment>
<evidence type="ECO:0000256" key="16">
    <source>
        <dbReference type="NCBIfam" id="TIGR00169"/>
    </source>
</evidence>
<comment type="cofactor">
    <cofactor evidence="2">
        <name>Mn(2+)</name>
        <dbReference type="ChEBI" id="CHEBI:29035"/>
    </cofactor>
</comment>
<evidence type="ECO:0000256" key="7">
    <source>
        <dbReference type="ARBA" id="ARBA00019276"/>
    </source>
</evidence>
<keyword evidence="9" id="KW-0028">Amino-acid biosynthesis</keyword>
<evidence type="ECO:0000313" key="21">
    <source>
        <dbReference type="Proteomes" id="UP000503399"/>
    </source>
</evidence>
<dbReference type="FunFam" id="3.40.718.10:FF:000006">
    <property type="entry name" value="3-isopropylmalate dehydrogenase"/>
    <property type="match status" value="1"/>
</dbReference>
<comment type="similarity">
    <text evidence="4">Belongs to the isocitrate and isopropylmalate dehydrogenases family. LeuB type 1 subfamily.</text>
</comment>
<dbReference type="PANTHER" id="PTHR42979">
    <property type="entry name" value="3-ISOPROPYLMALATE DEHYDROGENASE"/>
    <property type="match status" value="1"/>
</dbReference>
<dbReference type="GO" id="GO:0009098">
    <property type="term" value="P:L-leucine biosynthetic process"/>
    <property type="evidence" value="ECO:0007669"/>
    <property type="project" value="UniProtKB-UniRule"/>
</dbReference>
<evidence type="ECO:0000259" key="19">
    <source>
        <dbReference type="SMART" id="SM01329"/>
    </source>
</evidence>
<dbReference type="InterPro" id="IPR024084">
    <property type="entry name" value="IsoPropMal-DH-like_dom"/>
</dbReference>
<keyword evidence="11" id="KW-0460">Magnesium</keyword>
<comment type="subunit">
    <text evidence="5 18">Homodimer.</text>
</comment>
<dbReference type="EMBL" id="LR778114">
    <property type="protein sequence ID" value="CAB1128319.1"/>
    <property type="molecule type" value="Genomic_DNA"/>
</dbReference>
<comment type="catalytic activity">
    <reaction evidence="1 18">
        <text>(2R,3S)-3-isopropylmalate + NAD(+) = 4-methyl-2-oxopentanoate + CO2 + NADH</text>
        <dbReference type="Rhea" id="RHEA:32271"/>
        <dbReference type="ChEBI" id="CHEBI:16526"/>
        <dbReference type="ChEBI" id="CHEBI:17865"/>
        <dbReference type="ChEBI" id="CHEBI:35121"/>
        <dbReference type="ChEBI" id="CHEBI:57540"/>
        <dbReference type="ChEBI" id="CHEBI:57945"/>
        <dbReference type="EC" id="1.1.1.85"/>
    </reaction>
</comment>
<evidence type="ECO:0000256" key="2">
    <source>
        <dbReference type="ARBA" id="ARBA00001936"/>
    </source>
</evidence>
<keyword evidence="8 18" id="KW-0432">Leucine biosynthesis</keyword>
<name>A0A6F8ZFE8_9FIRM</name>
<accession>A0A6F8ZFE8</accession>
<evidence type="ECO:0000256" key="9">
    <source>
        <dbReference type="ARBA" id="ARBA00022605"/>
    </source>
</evidence>
<dbReference type="AlphaFoldDB" id="A0A6F8ZFE8"/>
<evidence type="ECO:0000256" key="12">
    <source>
        <dbReference type="ARBA" id="ARBA00023002"/>
    </source>
</evidence>
<evidence type="ECO:0000256" key="5">
    <source>
        <dbReference type="ARBA" id="ARBA00011738"/>
    </source>
</evidence>
<dbReference type="KEGG" id="hfv:R50_0813"/>
<comment type="function">
    <text evidence="18">Catalyzes the oxidation of 3-carboxy-2-hydroxy-4-methylpentanoate (3-isopropylmalate) to 3-carboxy-4-methyl-2-oxopentanoate. The product decarboxylates to 4-methyl-2 oxopentanoate.</text>
</comment>
<keyword evidence="10 18" id="KW-0479">Metal-binding</keyword>
<keyword evidence="14" id="KW-0464">Manganese</keyword>
<dbReference type="PANTHER" id="PTHR42979:SF1">
    <property type="entry name" value="3-ISOPROPYLMALATE DEHYDROGENASE"/>
    <property type="match status" value="1"/>
</dbReference>
<dbReference type="SMART" id="SM01329">
    <property type="entry name" value="Iso_dh"/>
    <property type="match status" value="1"/>
</dbReference>
<dbReference type="UniPathway" id="UPA00048">
    <property type="reaction ID" value="UER00072"/>
</dbReference>
<keyword evidence="15 18" id="KW-0100">Branched-chain amino acid biosynthesis</keyword>
<dbReference type="InterPro" id="IPR004429">
    <property type="entry name" value="Isopropylmalate_DH"/>
</dbReference>
<evidence type="ECO:0000256" key="13">
    <source>
        <dbReference type="ARBA" id="ARBA00023027"/>
    </source>
</evidence>